<dbReference type="EMBL" id="QAPF01001625">
    <property type="protein sequence ID" value="TDZ99625.1"/>
    <property type="molecule type" value="Genomic_DNA"/>
</dbReference>
<evidence type="ECO:0000313" key="3">
    <source>
        <dbReference type="Proteomes" id="UP000295604"/>
    </source>
</evidence>
<protein>
    <submittedName>
        <fullName evidence="2">Uncharacterized protein</fullName>
    </submittedName>
</protein>
<feature type="compositionally biased region" description="Basic and acidic residues" evidence="1">
    <location>
        <begin position="1013"/>
        <end position="1022"/>
    </location>
</feature>
<proteinExistence type="predicted"/>
<reference evidence="2 3" key="1">
    <citation type="submission" date="2018-11" db="EMBL/GenBank/DDBJ databases">
        <title>Genome sequence and assembly of Colletotrichum sidae.</title>
        <authorList>
            <person name="Gan P."/>
            <person name="Shirasu K."/>
        </authorList>
    </citation>
    <scope>NUCLEOTIDE SEQUENCE [LARGE SCALE GENOMIC DNA]</scope>
    <source>
        <strain evidence="2 3">CBS 518.97</strain>
    </source>
</reference>
<gene>
    <name evidence="2" type="ORF">C8034_v000107</name>
</gene>
<dbReference type="AlphaFoldDB" id="A0A4R8SM51"/>
<feature type="region of interest" description="Disordered" evidence="1">
    <location>
        <begin position="1255"/>
        <end position="1280"/>
    </location>
</feature>
<feature type="compositionally biased region" description="Acidic residues" evidence="1">
    <location>
        <begin position="991"/>
        <end position="1004"/>
    </location>
</feature>
<feature type="compositionally biased region" description="Basic residues" evidence="1">
    <location>
        <begin position="1062"/>
        <end position="1073"/>
    </location>
</feature>
<keyword evidence="3" id="KW-1185">Reference proteome</keyword>
<feature type="region of interest" description="Disordered" evidence="1">
    <location>
        <begin position="987"/>
        <end position="1036"/>
    </location>
</feature>
<accession>A0A4R8SM51</accession>
<evidence type="ECO:0000313" key="2">
    <source>
        <dbReference type="EMBL" id="TDZ99625.1"/>
    </source>
</evidence>
<evidence type="ECO:0000256" key="1">
    <source>
        <dbReference type="SAM" id="MobiDB-lite"/>
    </source>
</evidence>
<feature type="compositionally biased region" description="Gly residues" evidence="1">
    <location>
        <begin position="1255"/>
        <end position="1266"/>
    </location>
</feature>
<dbReference type="Proteomes" id="UP000295604">
    <property type="component" value="Unassembled WGS sequence"/>
</dbReference>
<comment type="caution">
    <text evidence="2">The sequence shown here is derived from an EMBL/GenBank/DDBJ whole genome shotgun (WGS) entry which is preliminary data.</text>
</comment>
<feature type="compositionally biased region" description="Basic and acidic residues" evidence="1">
    <location>
        <begin position="1270"/>
        <end position="1280"/>
    </location>
</feature>
<name>A0A4R8SM51_9PEZI</name>
<feature type="region of interest" description="Disordered" evidence="1">
    <location>
        <begin position="1058"/>
        <end position="1084"/>
    </location>
</feature>
<sequence>MASSPTSLIVYDEDWFKRNARERDDIEIATDAENDAILQMAERGRDKAAAYIANQRLVGPHAPLVGAKPPPAKAHNRGSWVFVEFVPEWTDDLWQDNNFETAGGRVVRSYDPLRYLRPAQLPHDQLQNPTAMALRYGVFPGRIDGRSRLTPTRSTFRRVATGDGSIDKLQGRSIETEAESIAQAVYFDSVESLLSSYSSTMHKILGSEVTLPDRDASILETMQSMQDDEDWQSILFSGATTNELADEGVMSFAEDCSCDLQNGLHRILQRHRWEPTTWRGAEIEYPRLVYRSGLRKGEFDPRTNDFLWDRLQPALKLASRMLFFLENGNGFWSRLMDVFNRVLVEASHDDRTDQQRFRSPACTFSLENPAGAVLPGQALSAVVDSKQATEQLLDKVAFQIISAHHERGEEGQHALMGTTIVENGKIMVSLSADSIWPLLVDGYSKQERLLTSFSIAETIVHEMAHAVNYAQYMWLVEPGPDALPQLESEPDTRLALSEYGEKIMGTEQEVLEPFFEMEPRSELGHSLENYLFGGSIWPALGNSGFNLKHLSHLPSALMMQRWPFPIRGNRPSNEWLLGNPSECVLRLPNSVADNYYLYVKFSQIARFFTEDFWRTEVNRFGNAALRLGSDAPSKLIVPLGQDHLPGTKNLRTQETKDRYYKNWPDDVLDRHPIVKSFLEMVAEEHSRLISAKFRWHRDYRSWVSREQRVSNKVAQFRVIVLEVTIFNDWTRTKKTLSGARLRRWQQQQLAMYRTDIAAYMACNTKLTPQLPDESHRLRNDDSFWLVLGSVAATSVKRISALLRTTYEDLRYETNCVQNLFADVFKLDENERLTFEKQPVWKGLRSRMEDLTTMAESVIEWIRGLRIMGFPRDTMNEFSTKYVVLYELNKLMRSWVYEQRISEICPLYWEELLPIIPGIEKTRRSRSSKLLKIATKEMALMPEEDLEEIMKFLRDVRSVSATANQASIQGFDNVQSFLDDVTDRFDSFAGLGDEEQGNPEPDSDDPLARASRRRREDNEDPPAKRARLATPPELYRPTLRHAAPLANTTTALDILQSPPRWGRASRRKPRHRAARGGTKSRDLPNVFANLPDTVFPLPNPNQPPVFSASVTAPLPTALPMVAAPGGGRSNPGPMGIFPHPYALSATFTEDLANEVQMMSQSASSSAADYDAFENRRDVFAGTVSPVTPPPFVSAFPRPEDGSPLVSKSAPEPVVHVVGNDADDQVHDGAAIAPGQESQDKHTASTLTSFMVSTRTGGGSPWGFGSGQLPGRDADGDLNMHG</sequence>
<organism evidence="2 3">
    <name type="scientific">Colletotrichum sidae</name>
    <dbReference type="NCBI Taxonomy" id="1347389"/>
    <lineage>
        <taxon>Eukaryota</taxon>
        <taxon>Fungi</taxon>
        <taxon>Dikarya</taxon>
        <taxon>Ascomycota</taxon>
        <taxon>Pezizomycotina</taxon>
        <taxon>Sordariomycetes</taxon>
        <taxon>Hypocreomycetidae</taxon>
        <taxon>Glomerellales</taxon>
        <taxon>Glomerellaceae</taxon>
        <taxon>Colletotrichum</taxon>
        <taxon>Colletotrichum orbiculare species complex</taxon>
    </lineage>
</organism>